<name>A0A9P8RPF2_9PEZI</name>
<dbReference type="GeneID" id="70129658"/>
<evidence type="ECO:0000313" key="5">
    <source>
        <dbReference type="Proteomes" id="UP000758603"/>
    </source>
</evidence>
<evidence type="ECO:0000256" key="3">
    <source>
        <dbReference type="SAM" id="SignalP"/>
    </source>
</evidence>
<feature type="region of interest" description="Disordered" evidence="1">
    <location>
        <begin position="301"/>
        <end position="463"/>
    </location>
</feature>
<feature type="signal peptide" evidence="3">
    <location>
        <begin position="1"/>
        <end position="25"/>
    </location>
</feature>
<feature type="chain" id="PRO_5040225637" evidence="3">
    <location>
        <begin position="26"/>
        <end position="508"/>
    </location>
</feature>
<protein>
    <submittedName>
        <fullName evidence="4">Uncharacterized protein</fullName>
    </submittedName>
</protein>
<keyword evidence="2" id="KW-0472">Membrane</keyword>
<proteinExistence type="predicted"/>
<keyword evidence="2" id="KW-1133">Transmembrane helix</keyword>
<comment type="caution">
    <text evidence="4">The sequence shown here is derived from an EMBL/GenBank/DDBJ whole genome shotgun (WGS) entry which is preliminary data.</text>
</comment>
<dbReference type="OrthoDB" id="5292518at2759"/>
<feature type="compositionally biased region" description="Basic and acidic residues" evidence="1">
    <location>
        <begin position="450"/>
        <end position="460"/>
    </location>
</feature>
<keyword evidence="5" id="KW-1185">Reference proteome</keyword>
<evidence type="ECO:0000313" key="4">
    <source>
        <dbReference type="EMBL" id="KAH6646886.1"/>
    </source>
</evidence>
<feature type="compositionally biased region" description="Low complexity" evidence="1">
    <location>
        <begin position="426"/>
        <end position="446"/>
    </location>
</feature>
<dbReference type="Proteomes" id="UP000758603">
    <property type="component" value="Unassembled WGS sequence"/>
</dbReference>
<evidence type="ECO:0000256" key="1">
    <source>
        <dbReference type="SAM" id="MobiDB-lite"/>
    </source>
</evidence>
<sequence>MRGLRDYRNCVTFVLFATIEPLCASQDGHYQVHRLEKEHRALRGRDTTCTAGWSLCPAAEGGDCCPSNYACASTYCYATTAGPTTACSASGYYACGNDTPGMCCPSGYICLKNGLCDPPAGLSTTSTCPQSYFMCPASLDGGCCPIGMGCKPGNGCYSTEPSTYPVSKEVTTTNSAGSEITSLFTYTTVITPSATVLKTTADAVAGYKQSTIAKMVAIETSTSSGGLSQAQLGGVIGGVVAIIIAIIVAAIIIMRRLRKNAKILKERHGTSAANETVTSSKPGVAVTTTVTEIDVYGNEIDPLMLEPPKSTRPVHLRTRSDSSGDGRYPSPVRSTGLGSGPSTPPVWPGQYNPVPDLDNGARHHSVDSAPEGHYDPASQYQVSQSSLHRTSYDSQTSGPHTNRHWSYASEVSGSADGQHGYSELDASQAAAARRRASSGAMRPAAAHIRRSSDPHQRGRSESNGPAVALLSTLNEINELHGYYGPSNKQVGQTAARPHSGYSPSTPEK</sequence>
<accession>A0A9P8RPF2</accession>
<reference evidence="4" key="1">
    <citation type="journal article" date="2021" name="Nat. Commun.">
        <title>Genetic determinants of endophytism in the Arabidopsis root mycobiome.</title>
        <authorList>
            <person name="Mesny F."/>
            <person name="Miyauchi S."/>
            <person name="Thiergart T."/>
            <person name="Pickel B."/>
            <person name="Atanasova L."/>
            <person name="Karlsson M."/>
            <person name="Huettel B."/>
            <person name="Barry K.W."/>
            <person name="Haridas S."/>
            <person name="Chen C."/>
            <person name="Bauer D."/>
            <person name="Andreopoulos W."/>
            <person name="Pangilinan J."/>
            <person name="LaButti K."/>
            <person name="Riley R."/>
            <person name="Lipzen A."/>
            <person name="Clum A."/>
            <person name="Drula E."/>
            <person name="Henrissat B."/>
            <person name="Kohler A."/>
            <person name="Grigoriev I.V."/>
            <person name="Martin F.M."/>
            <person name="Hacquard S."/>
        </authorList>
    </citation>
    <scope>NUCLEOTIDE SEQUENCE</scope>
    <source>
        <strain evidence="4">MPI-SDFR-AT-0073</strain>
    </source>
</reference>
<dbReference type="EMBL" id="JAGPXC010000009">
    <property type="protein sequence ID" value="KAH6646886.1"/>
    <property type="molecule type" value="Genomic_DNA"/>
</dbReference>
<dbReference type="RefSeq" id="XP_045953400.1">
    <property type="nucleotide sequence ID" value="XM_046100766.1"/>
</dbReference>
<feature type="compositionally biased region" description="Polar residues" evidence="1">
    <location>
        <begin position="378"/>
        <end position="400"/>
    </location>
</feature>
<organism evidence="4 5">
    <name type="scientific">Truncatella angustata</name>
    <dbReference type="NCBI Taxonomy" id="152316"/>
    <lineage>
        <taxon>Eukaryota</taxon>
        <taxon>Fungi</taxon>
        <taxon>Dikarya</taxon>
        <taxon>Ascomycota</taxon>
        <taxon>Pezizomycotina</taxon>
        <taxon>Sordariomycetes</taxon>
        <taxon>Xylariomycetidae</taxon>
        <taxon>Amphisphaeriales</taxon>
        <taxon>Sporocadaceae</taxon>
        <taxon>Truncatella</taxon>
    </lineage>
</organism>
<evidence type="ECO:0000256" key="2">
    <source>
        <dbReference type="SAM" id="Phobius"/>
    </source>
</evidence>
<keyword evidence="2" id="KW-0812">Transmembrane</keyword>
<feature type="compositionally biased region" description="Basic and acidic residues" evidence="1">
    <location>
        <begin position="359"/>
        <end position="374"/>
    </location>
</feature>
<dbReference type="AlphaFoldDB" id="A0A9P8RPF2"/>
<gene>
    <name evidence="4" type="ORF">BKA67DRAFT_540358</name>
</gene>
<feature type="transmembrane region" description="Helical" evidence="2">
    <location>
        <begin position="232"/>
        <end position="254"/>
    </location>
</feature>
<keyword evidence="3" id="KW-0732">Signal</keyword>
<feature type="region of interest" description="Disordered" evidence="1">
    <location>
        <begin position="482"/>
        <end position="508"/>
    </location>
</feature>